<dbReference type="Proteomes" id="UP000266506">
    <property type="component" value="Unassembled WGS sequence"/>
</dbReference>
<dbReference type="InParanoid" id="A0A397S5Z9"/>
<feature type="domain" description="SHSP" evidence="3">
    <location>
        <begin position="11"/>
        <end position="118"/>
    </location>
</feature>
<reference evidence="4 5" key="1">
    <citation type="submission" date="2018-08" db="EMBL/GenBank/DDBJ databases">
        <title>Genomic Encyclopedia of Archaeal and Bacterial Type Strains, Phase II (KMG-II): from individual species to whole genera.</title>
        <authorList>
            <person name="Goeker M."/>
        </authorList>
    </citation>
    <scope>NUCLEOTIDE SEQUENCE [LARGE SCALE GENOMIC DNA]</scope>
    <source>
        <strain evidence="4 5">ATCC 27112</strain>
    </source>
</reference>
<dbReference type="InterPro" id="IPR008978">
    <property type="entry name" value="HSP20-like_chaperone"/>
</dbReference>
<protein>
    <submittedName>
        <fullName evidence="4">HSP20 family protein</fullName>
    </submittedName>
</protein>
<evidence type="ECO:0000259" key="3">
    <source>
        <dbReference type="PROSITE" id="PS01031"/>
    </source>
</evidence>
<dbReference type="EMBL" id="QXEV01000003">
    <property type="protein sequence ID" value="RIA78151.1"/>
    <property type="molecule type" value="Genomic_DNA"/>
</dbReference>
<dbReference type="InterPro" id="IPR031107">
    <property type="entry name" value="Small_HSP"/>
</dbReference>
<gene>
    <name evidence="4" type="ORF">EI71_00463</name>
</gene>
<name>A0A397S5Z9_9MOLU</name>
<evidence type="ECO:0000256" key="2">
    <source>
        <dbReference type="RuleBase" id="RU003616"/>
    </source>
</evidence>
<dbReference type="Gene3D" id="2.60.40.790">
    <property type="match status" value="1"/>
</dbReference>
<dbReference type="Pfam" id="PF00011">
    <property type="entry name" value="HSP20"/>
    <property type="match status" value="1"/>
</dbReference>
<evidence type="ECO:0000313" key="5">
    <source>
        <dbReference type="Proteomes" id="UP000266506"/>
    </source>
</evidence>
<evidence type="ECO:0000313" key="4">
    <source>
        <dbReference type="EMBL" id="RIA78151.1"/>
    </source>
</evidence>
<evidence type="ECO:0000256" key="1">
    <source>
        <dbReference type="PROSITE-ProRule" id="PRU00285"/>
    </source>
</evidence>
<organism evidence="4 5">
    <name type="scientific">Anaeroplasma bactoclasticum</name>
    <dbReference type="NCBI Taxonomy" id="2088"/>
    <lineage>
        <taxon>Bacteria</taxon>
        <taxon>Bacillati</taxon>
        <taxon>Mycoplasmatota</taxon>
        <taxon>Mollicutes</taxon>
        <taxon>Anaeroplasmatales</taxon>
        <taxon>Anaeroplasmataceae</taxon>
        <taxon>Anaeroplasma</taxon>
    </lineage>
</organism>
<dbReference type="PROSITE" id="PS01031">
    <property type="entry name" value="SHSP"/>
    <property type="match status" value="1"/>
</dbReference>
<accession>A0A397S5Z9</accession>
<dbReference type="PANTHER" id="PTHR11527">
    <property type="entry name" value="HEAT-SHOCK PROTEIN 20 FAMILY MEMBER"/>
    <property type="match status" value="1"/>
</dbReference>
<sequence length="118" mass="13570">MMHGYLDSKNNHEYYIGFPLDVTEDDTSYTVTADLPGVEKENIKVGFLDGVLTITAKKDYPKDHNKYLIHERSFMNMKREINFGDVEEDTISAKLNDGVLTIVIAKEPKRMEKTIEIQ</sequence>
<comment type="caution">
    <text evidence="4">The sequence shown here is derived from an EMBL/GenBank/DDBJ whole genome shotgun (WGS) entry which is preliminary data.</text>
</comment>
<keyword evidence="5" id="KW-1185">Reference proteome</keyword>
<dbReference type="SUPFAM" id="SSF49764">
    <property type="entry name" value="HSP20-like chaperones"/>
    <property type="match status" value="1"/>
</dbReference>
<proteinExistence type="inferred from homology"/>
<dbReference type="InterPro" id="IPR002068">
    <property type="entry name" value="A-crystallin/Hsp20_dom"/>
</dbReference>
<comment type="similarity">
    <text evidence="1 2">Belongs to the small heat shock protein (HSP20) family.</text>
</comment>
<dbReference type="AlphaFoldDB" id="A0A397S5Z9"/>